<evidence type="ECO:0008006" key="4">
    <source>
        <dbReference type="Google" id="ProtNLM"/>
    </source>
</evidence>
<dbReference type="AlphaFoldDB" id="A0A7W8D6U3"/>
<keyword evidence="1" id="KW-0472">Membrane</keyword>
<evidence type="ECO:0000313" key="3">
    <source>
        <dbReference type="Proteomes" id="UP000521199"/>
    </source>
</evidence>
<feature type="transmembrane region" description="Helical" evidence="1">
    <location>
        <begin position="74"/>
        <end position="93"/>
    </location>
</feature>
<dbReference type="NCBIfam" id="NF041437">
    <property type="entry name" value="TfpZ"/>
    <property type="match status" value="1"/>
</dbReference>
<evidence type="ECO:0000313" key="2">
    <source>
        <dbReference type="EMBL" id="MBB5208978.1"/>
    </source>
</evidence>
<reference evidence="2 3" key="1">
    <citation type="submission" date="2020-08" db="EMBL/GenBank/DDBJ databases">
        <title>Genomic Encyclopedia of Type Strains, Phase IV (KMG-IV): sequencing the most valuable type-strain genomes for metagenomic binning, comparative biology and taxonomic classification.</title>
        <authorList>
            <person name="Goeker M."/>
        </authorList>
    </citation>
    <scope>NUCLEOTIDE SEQUENCE [LARGE SCALE GENOMIC DNA]</scope>
    <source>
        <strain evidence="2 3">DSM 24163</strain>
    </source>
</reference>
<keyword evidence="3" id="KW-1185">Reference proteome</keyword>
<sequence>MTRWKAAGIHLAISAVVIIALLGIVLSLWYPPELLHMSKVDALIAIIAVVDITAGPLLTLIVYKKGKPSLRMDLAVIGMIQAALLAYGVYTLAQVRPVFLVGVIDRFNLVAANEIDPRDLAQGKEPYNRLSWSGPQRVGAVLPLDAALRANIFERAVAGNDVHTLPRYYVPFDEVQEGLLARAPLVSEIFAQASSAEQAALLRVGGEDVRNLRYLPLQGARGTALMLLDPATGTPIAPVDLNPWATRTPKADQDGQ</sequence>
<protein>
    <recommendedName>
        <fullName evidence="4">Pilus assembly protein</fullName>
    </recommendedName>
</protein>
<keyword evidence="1" id="KW-1133">Transmembrane helix</keyword>
<dbReference type="InterPro" id="IPR047814">
    <property type="entry name" value="TfpX/TfpZ-like"/>
</dbReference>
<dbReference type="Proteomes" id="UP000521199">
    <property type="component" value="Unassembled WGS sequence"/>
</dbReference>
<comment type="caution">
    <text evidence="2">The sequence shown here is derived from an EMBL/GenBank/DDBJ whole genome shotgun (WGS) entry which is preliminary data.</text>
</comment>
<name>A0A7W8D6U3_9GAMM</name>
<organism evidence="2 3">
    <name type="scientific">Chiayiivirga flava</name>
    <dbReference type="NCBI Taxonomy" id="659595"/>
    <lineage>
        <taxon>Bacteria</taxon>
        <taxon>Pseudomonadati</taxon>
        <taxon>Pseudomonadota</taxon>
        <taxon>Gammaproteobacteria</taxon>
        <taxon>Lysobacterales</taxon>
        <taxon>Lysobacteraceae</taxon>
        <taxon>Chiayiivirga</taxon>
    </lineage>
</organism>
<evidence type="ECO:0000256" key="1">
    <source>
        <dbReference type="SAM" id="Phobius"/>
    </source>
</evidence>
<dbReference type="RefSeq" id="WP_183961517.1">
    <property type="nucleotide sequence ID" value="NZ_JACHHP010000004.1"/>
</dbReference>
<feature type="transmembrane region" description="Helical" evidence="1">
    <location>
        <begin position="7"/>
        <end position="30"/>
    </location>
</feature>
<keyword evidence="1" id="KW-0812">Transmembrane</keyword>
<feature type="transmembrane region" description="Helical" evidence="1">
    <location>
        <begin position="42"/>
        <end position="62"/>
    </location>
</feature>
<gene>
    <name evidence="2" type="ORF">HNQ52_002528</name>
</gene>
<accession>A0A7W8D6U3</accession>
<dbReference type="EMBL" id="JACHHP010000004">
    <property type="protein sequence ID" value="MBB5208978.1"/>
    <property type="molecule type" value="Genomic_DNA"/>
</dbReference>
<proteinExistence type="predicted"/>